<dbReference type="InterPro" id="IPR025857">
    <property type="entry name" value="MacB_PCD"/>
</dbReference>
<dbReference type="EMBL" id="DXBF01000058">
    <property type="protein sequence ID" value="HIZ62525.1"/>
    <property type="molecule type" value="Genomic_DNA"/>
</dbReference>
<feature type="transmembrane region" description="Helical" evidence="8">
    <location>
        <begin position="1422"/>
        <end position="1444"/>
    </location>
</feature>
<dbReference type="Gene3D" id="1.20.920.20">
    <property type="match status" value="1"/>
</dbReference>
<keyword evidence="6" id="KW-0175">Coiled coil</keyword>
<feature type="transmembrane region" description="Helical" evidence="8">
    <location>
        <begin position="929"/>
        <end position="948"/>
    </location>
</feature>
<feature type="domain" description="MacB-like periplasmic core" evidence="10">
    <location>
        <begin position="1102"/>
        <end position="1300"/>
    </location>
</feature>
<evidence type="ECO:0000256" key="2">
    <source>
        <dbReference type="ARBA" id="ARBA00022475"/>
    </source>
</evidence>
<evidence type="ECO:0000256" key="3">
    <source>
        <dbReference type="ARBA" id="ARBA00022692"/>
    </source>
</evidence>
<keyword evidence="2" id="KW-1003">Cell membrane</keyword>
<reference evidence="11" key="2">
    <citation type="submission" date="2021-04" db="EMBL/GenBank/DDBJ databases">
        <authorList>
            <person name="Gilroy R."/>
        </authorList>
    </citation>
    <scope>NUCLEOTIDE SEQUENCE</scope>
    <source>
        <strain evidence="11">CHK188-11489</strain>
    </source>
</reference>
<feature type="transmembrane region" description="Helical" evidence="8">
    <location>
        <begin position="980"/>
        <end position="1006"/>
    </location>
</feature>
<evidence type="ECO:0000256" key="6">
    <source>
        <dbReference type="SAM" id="Coils"/>
    </source>
</evidence>
<feature type="domain" description="MacB-like periplasmic core" evidence="10">
    <location>
        <begin position="26"/>
        <end position="230"/>
    </location>
</feature>
<feature type="coiled-coil region" evidence="6">
    <location>
        <begin position="278"/>
        <end position="410"/>
    </location>
</feature>
<evidence type="ECO:0000313" key="12">
    <source>
        <dbReference type="Proteomes" id="UP000824105"/>
    </source>
</evidence>
<feature type="domain" description="ABC3 transporter permease C-terminal" evidence="9">
    <location>
        <begin position="935"/>
        <end position="1045"/>
    </location>
</feature>
<dbReference type="PANTHER" id="PTHR30287:SF1">
    <property type="entry name" value="INNER MEMBRANE PROTEIN"/>
    <property type="match status" value="1"/>
</dbReference>
<feature type="transmembrane region" description="Helical" evidence="8">
    <location>
        <begin position="1026"/>
        <end position="1046"/>
    </location>
</feature>
<keyword evidence="3 8" id="KW-0812">Transmembrane</keyword>
<dbReference type="Pfam" id="PF12704">
    <property type="entry name" value="MacB_PCD"/>
    <property type="match status" value="2"/>
</dbReference>
<feature type="coiled-coil region" evidence="6">
    <location>
        <begin position="826"/>
        <end position="906"/>
    </location>
</feature>
<evidence type="ECO:0000256" key="5">
    <source>
        <dbReference type="ARBA" id="ARBA00023136"/>
    </source>
</evidence>
<evidence type="ECO:0000256" key="1">
    <source>
        <dbReference type="ARBA" id="ARBA00004651"/>
    </source>
</evidence>
<feature type="transmembrane region" description="Helical" evidence="8">
    <location>
        <begin position="1101"/>
        <end position="1121"/>
    </location>
</feature>
<comment type="subcellular location">
    <subcellularLocation>
        <location evidence="1">Cell membrane</location>
        <topology evidence="1">Multi-pass membrane protein</topology>
    </subcellularLocation>
</comment>
<dbReference type="Pfam" id="PF02687">
    <property type="entry name" value="FtsX"/>
    <property type="match status" value="2"/>
</dbReference>
<comment type="caution">
    <text evidence="11">The sequence shown here is derived from an EMBL/GenBank/DDBJ whole genome shotgun (WGS) entry which is preliminary data.</text>
</comment>
<dbReference type="PANTHER" id="PTHR30287">
    <property type="entry name" value="MEMBRANE COMPONENT OF PREDICTED ABC SUPERFAMILY METABOLITE UPTAKE TRANSPORTER"/>
    <property type="match status" value="1"/>
</dbReference>
<feature type="compositionally biased region" description="Acidic residues" evidence="7">
    <location>
        <begin position="660"/>
        <end position="669"/>
    </location>
</feature>
<feature type="compositionally biased region" description="Low complexity" evidence="7">
    <location>
        <begin position="581"/>
        <end position="592"/>
    </location>
</feature>
<feature type="domain" description="ABC3 transporter permease C-terminal" evidence="9">
    <location>
        <begin position="1336"/>
        <end position="1445"/>
    </location>
</feature>
<evidence type="ECO:0000256" key="7">
    <source>
        <dbReference type="SAM" id="MobiDB-lite"/>
    </source>
</evidence>
<accession>A0A9D2JNZ5</accession>
<evidence type="ECO:0000259" key="10">
    <source>
        <dbReference type="Pfam" id="PF12704"/>
    </source>
</evidence>
<evidence type="ECO:0000256" key="8">
    <source>
        <dbReference type="SAM" id="Phobius"/>
    </source>
</evidence>
<dbReference type="GO" id="GO:0005886">
    <property type="term" value="C:plasma membrane"/>
    <property type="evidence" value="ECO:0007669"/>
    <property type="project" value="UniProtKB-SubCell"/>
</dbReference>
<keyword evidence="5 8" id="KW-0472">Membrane</keyword>
<name>A0A9D2JNZ5_9FIRM</name>
<evidence type="ECO:0000259" key="9">
    <source>
        <dbReference type="Pfam" id="PF02687"/>
    </source>
</evidence>
<dbReference type="Proteomes" id="UP000824105">
    <property type="component" value="Unassembled WGS sequence"/>
</dbReference>
<gene>
    <name evidence="11" type="ORF">H9724_07145</name>
</gene>
<evidence type="ECO:0000313" key="11">
    <source>
        <dbReference type="EMBL" id="HIZ62525.1"/>
    </source>
</evidence>
<sequence length="1462" mass="159808">MTRSYRKNILRTLKSARSRFLAIFSIVALGVGFLAGLNATPIDMNESMERYMDDANFYDLRIVSTLGLTDGDVEALRQVEGVEAVQPAYSADLLVDAGEDVLVSRVQSLPPEGEDGINRLFLAEGRMPQNSGECVIEAGDGLAGEEVPLGMTLTVSAENEDLDTKLARTEYTVVGVVHNANYFSFEREPASVGNGTVELVLYLLPEDFAYETYTEIYVMAEGALAQNSLEDEYTATVEAVQANVEAIQQERCDARYEEIRAEAQEEIDDAWAEYYDAKAEAQQELADAAAELEDGRRELAEGQQEYEDGEREYADGAQEIADNEVLLNDGLVQIQEAVQLLQDNQKQLEDGEAELAANAPALEEARRKLENGQAEYEDGLQQYNDGLAQIEEGERQLAEGKAQLDQAEETYQAGVDQAAQQVSELLQEKLPWLTVEVGAEDVQGFIDWLNDGEREVPASYDDLLDDLGAYVEEQYGLSVGALLPSAARDVQKQAQNLLEELQQEPPAGSEEETPPTETKPEEQPPETVQADRADGATEEPPADATEVPAEDASAVPSEPADPPAGETGEGAEQPDGEPVPEEAAPAEGPDGETATPEQEAGPETEPAADGGEVSDGTAKTALASPTAWTGGTAAPTENTENAAEEPLETAGPQDPAQGPEEPDPEDSDEPPAMTDAQRQELEQQLNAILTTDRAQMKSVLEAAQAWLAEQEEPLPELVEKFQKMVEEGLTKLAEEQAQTGPLVAGFAQMVGGRRTLDQSWDAYYENEQKLTDGRKQLEAGAPALEEAKRLLDEGWAEYEAGLAEYEAGKRRLADARVQLDEGWATLTDKQLELADAQVQLADAKAQLADARAELDDARATIAENVQKLRDGEIEYEDGKAEAEQELADARAEIEDAQRELDDIEQPEWYIWDRSNNVSYASFTGNVEKLTAITTIFPIFFFLVAALVVSTTMTRMVEEERLQIGTLKALGYARGEIMQKYLCYALAAAALGTLAGLAIGFVAFPKIIWSAYAMMYYMPSIATPWRLAQALFAGGTLIVLTVGVTALTCRASLQEVPAALMLPRAPKAGKRILLERITPLWRRLPFTWKVTCRNLLRYKRRFWMTVIGVAGCTALLVAGFGISDSLNAIITKQYAEISHYDLTTIVTQEEATQEGPVYDYLYGEGPVEESLTVSMETTRQESPEGEIDIYLMIPQDVQRFADFADLHERVSRKATPLGEEGVVLTEKMASIFGVRAGDTITLKNQDDVTGTFTVTGVCEHYVSNYVYMSAATYQAAFGVAPTYNAVISRLADDSQETRDAISAELLEMDKVASLSFTEDNVAQVQNMLQSIDAVVVLIIVCAACLAFVVLYNLSSINVAERVKEIATIKVLGFYDREVNAYVNRESVALTLAGILFGVFAGIALHRFIILTVEVDAVMFGREIAPLSFACAVLLTLLFSTIVNLVMQRTLKKISMVESMKAPE</sequence>
<proteinExistence type="predicted"/>
<reference evidence="11" key="1">
    <citation type="journal article" date="2021" name="PeerJ">
        <title>Extensive microbial diversity within the chicken gut microbiome revealed by metagenomics and culture.</title>
        <authorList>
            <person name="Gilroy R."/>
            <person name="Ravi A."/>
            <person name="Getino M."/>
            <person name="Pursley I."/>
            <person name="Horton D.L."/>
            <person name="Alikhan N.F."/>
            <person name="Baker D."/>
            <person name="Gharbi K."/>
            <person name="Hall N."/>
            <person name="Watson M."/>
            <person name="Adriaenssens E.M."/>
            <person name="Foster-Nyarko E."/>
            <person name="Jarju S."/>
            <person name="Secka A."/>
            <person name="Antonio M."/>
            <person name="Oren A."/>
            <person name="Chaudhuri R.R."/>
            <person name="La Ragione R."/>
            <person name="Hildebrand F."/>
            <person name="Pallen M.J."/>
        </authorList>
    </citation>
    <scope>NUCLEOTIDE SEQUENCE</scope>
    <source>
        <strain evidence="11">CHK188-11489</strain>
    </source>
</reference>
<evidence type="ECO:0000256" key="4">
    <source>
        <dbReference type="ARBA" id="ARBA00022989"/>
    </source>
</evidence>
<dbReference type="InterPro" id="IPR003838">
    <property type="entry name" value="ABC3_permease_C"/>
</dbReference>
<organism evidence="11 12">
    <name type="scientific">Candidatus Gemmiger avistercoris</name>
    <dbReference type="NCBI Taxonomy" id="2838606"/>
    <lineage>
        <taxon>Bacteria</taxon>
        <taxon>Bacillati</taxon>
        <taxon>Bacillota</taxon>
        <taxon>Clostridia</taxon>
        <taxon>Eubacteriales</taxon>
        <taxon>Gemmiger</taxon>
    </lineage>
</organism>
<keyword evidence="4 8" id="KW-1133">Transmembrane helix</keyword>
<feature type="transmembrane region" description="Helical" evidence="8">
    <location>
        <begin position="1385"/>
        <end position="1407"/>
    </location>
</feature>
<protein>
    <submittedName>
        <fullName evidence="11">ABC transporter permease</fullName>
    </submittedName>
</protein>
<feature type="compositionally biased region" description="Low complexity" evidence="7">
    <location>
        <begin position="623"/>
        <end position="641"/>
    </location>
</feature>
<feature type="transmembrane region" description="Helical" evidence="8">
    <location>
        <begin position="1332"/>
        <end position="1352"/>
    </location>
</feature>
<dbReference type="InterPro" id="IPR038766">
    <property type="entry name" value="Membrane_comp_ABC_pdt"/>
</dbReference>
<feature type="region of interest" description="Disordered" evidence="7">
    <location>
        <begin position="501"/>
        <end position="689"/>
    </location>
</feature>